<dbReference type="AlphaFoldDB" id="A0A9P4WNR5"/>
<evidence type="ECO:0000259" key="4">
    <source>
        <dbReference type="Pfam" id="PF00144"/>
    </source>
</evidence>
<gene>
    <name evidence="5" type="ORF">E8E12_002062</name>
</gene>
<evidence type="ECO:0000256" key="2">
    <source>
        <dbReference type="ARBA" id="ARBA00022801"/>
    </source>
</evidence>
<evidence type="ECO:0000256" key="3">
    <source>
        <dbReference type="SAM" id="MobiDB-lite"/>
    </source>
</evidence>
<keyword evidence="2" id="KW-0378">Hydrolase</keyword>
<dbReference type="Proteomes" id="UP000758155">
    <property type="component" value="Unassembled WGS sequence"/>
</dbReference>
<dbReference type="SUPFAM" id="SSF56601">
    <property type="entry name" value="beta-lactamase/transpeptidase-like"/>
    <property type="match status" value="1"/>
</dbReference>
<evidence type="ECO:0000313" key="6">
    <source>
        <dbReference type="Proteomes" id="UP000758155"/>
    </source>
</evidence>
<dbReference type="OrthoDB" id="428260at2759"/>
<evidence type="ECO:0000256" key="1">
    <source>
        <dbReference type="ARBA" id="ARBA00009009"/>
    </source>
</evidence>
<comment type="caution">
    <text evidence="5">The sequence shown here is derived from an EMBL/GenBank/DDBJ whole genome shotgun (WGS) entry which is preliminary data.</text>
</comment>
<dbReference type="PANTHER" id="PTHR43283:SF17">
    <property type="entry name" value="(LOVD), PUTATIVE (AFU_ORTHOLOGUE AFUA_5G00920)-RELATED"/>
    <property type="match status" value="1"/>
</dbReference>
<evidence type="ECO:0000313" key="5">
    <source>
        <dbReference type="EMBL" id="KAF3038081.1"/>
    </source>
</evidence>
<reference evidence="5" key="1">
    <citation type="submission" date="2019-04" db="EMBL/GenBank/DDBJ databases">
        <title>Sequencing of skin fungus with MAO and IRED activity.</title>
        <authorList>
            <person name="Marsaioli A.J."/>
            <person name="Bonatto J.M.C."/>
            <person name="Reis Junior O."/>
        </authorList>
    </citation>
    <scope>NUCLEOTIDE SEQUENCE</scope>
    <source>
        <strain evidence="5">28M1</strain>
    </source>
</reference>
<accession>A0A9P4WNR5</accession>
<organism evidence="5 6">
    <name type="scientific">Didymella heteroderae</name>
    <dbReference type="NCBI Taxonomy" id="1769908"/>
    <lineage>
        <taxon>Eukaryota</taxon>
        <taxon>Fungi</taxon>
        <taxon>Dikarya</taxon>
        <taxon>Ascomycota</taxon>
        <taxon>Pezizomycotina</taxon>
        <taxon>Dothideomycetes</taxon>
        <taxon>Pleosporomycetidae</taxon>
        <taxon>Pleosporales</taxon>
        <taxon>Pleosporineae</taxon>
        <taxon>Didymellaceae</taxon>
        <taxon>Didymella</taxon>
    </lineage>
</organism>
<dbReference type="GO" id="GO:0016787">
    <property type="term" value="F:hydrolase activity"/>
    <property type="evidence" value="ECO:0007669"/>
    <property type="project" value="UniProtKB-KW"/>
</dbReference>
<dbReference type="InterPro" id="IPR050789">
    <property type="entry name" value="Diverse_Enzym_Activities"/>
</dbReference>
<feature type="region of interest" description="Disordered" evidence="3">
    <location>
        <begin position="230"/>
        <end position="249"/>
    </location>
</feature>
<dbReference type="Gene3D" id="3.40.710.10">
    <property type="entry name" value="DD-peptidase/beta-lactamase superfamily"/>
    <property type="match status" value="1"/>
</dbReference>
<name>A0A9P4WNR5_9PLEO</name>
<keyword evidence="6" id="KW-1185">Reference proteome</keyword>
<feature type="domain" description="Beta-lactamase-related" evidence="4">
    <location>
        <begin position="4"/>
        <end position="378"/>
    </location>
</feature>
<sequence>MADFETAIQQAVDAKKIPGCVLFASNRDGSFNYTKTIGHTSMEPEHAKPLQTSNIMWIASCTKLMTSICALKLVEQGKLTLDDPVYDHIPELKDFKIIQTFDNDGKPVETQHAKPITLRTLLTHTSGLTYDSFHPKLLAWCAHHGRTPNTGTKLLKRYDAPLTFEPGESWMYGPSIDYAGLLIERVSGVTLEEFMRENLWEPLEIKDMTFKLSSRPDLAERMAAMSEREVGSSTVKHMGGKQFHQDTDGSEIEDCLGGQGVFTSPEEYFKVVKAVLTTEEDGKLLKKETLNEFFKPQLGEGSVTALNGLLQDDFVNNAMGGTEKSVKKDWGLGGLLLAEDQADGKQAGTMIWGGLPNLNWWVDRKTGICGLYAGQVLPTGDAEIAALDRSFEAGIYEKYKQNGRESPRL</sequence>
<dbReference type="EMBL" id="SWKV01000038">
    <property type="protein sequence ID" value="KAF3038081.1"/>
    <property type="molecule type" value="Genomic_DNA"/>
</dbReference>
<dbReference type="InterPro" id="IPR012338">
    <property type="entry name" value="Beta-lactam/transpept-like"/>
</dbReference>
<dbReference type="Pfam" id="PF00144">
    <property type="entry name" value="Beta-lactamase"/>
    <property type="match status" value="1"/>
</dbReference>
<dbReference type="InterPro" id="IPR001466">
    <property type="entry name" value="Beta-lactam-related"/>
</dbReference>
<comment type="similarity">
    <text evidence="1">Belongs to the class-A beta-lactamase family.</text>
</comment>
<protein>
    <recommendedName>
        <fullName evidence="4">Beta-lactamase-related domain-containing protein</fullName>
    </recommendedName>
</protein>
<dbReference type="PANTHER" id="PTHR43283">
    <property type="entry name" value="BETA-LACTAMASE-RELATED"/>
    <property type="match status" value="1"/>
</dbReference>
<proteinExistence type="inferred from homology"/>